<dbReference type="InterPro" id="IPR000524">
    <property type="entry name" value="Tscrpt_reg_HTH_GntR"/>
</dbReference>
<dbReference type="SUPFAM" id="SSF64288">
    <property type="entry name" value="Chorismate lyase-like"/>
    <property type="match status" value="1"/>
</dbReference>
<dbReference type="Proteomes" id="UP000578449">
    <property type="component" value="Unassembled WGS sequence"/>
</dbReference>
<evidence type="ECO:0000256" key="1">
    <source>
        <dbReference type="ARBA" id="ARBA00023015"/>
    </source>
</evidence>
<keyword evidence="2" id="KW-0238">DNA-binding</keyword>
<dbReference type="PRINTS" id="PR00035">
    <property type="entry name" value="HTHGNTR"/>
</dbReference>
<keyword evidence="1" id="KW-0805">Transcription regulation</keyword>
<dbReference type="EMBL" id="JACHGN010000009">
    <property type="protein sequence ID" value="MBB5135007.1"/>
    <property type="molecule type" value="Genomic_DNA"/>
</dbReference>
<evidence type="ECO:0000313" key="6">
    <source>
        <dbReference type="Proteomes" id="UP000578449"/>
    </source>
</evidence>
<feature type="domain" description="HTH gntR-type" evidence="4">
    <location>
        <begin position="2"/>
        <end position="70"/>
    </location>
</feature>
<dbReference type="InterPro" id="IPR011663">
    <property type="entry name" value="UTRA"/>
</dbReference>
<dbReference type="InterPro" id="IPR050679">
    <property type="entry name" value="Bact_HTH_transcr_reg"/>
</dbReference>
<dbReference type="Gene3D" id="3.40.1410.10">
    <property type="entry name" value="Chorismate lyase-like"/>
    <property type="match status" value="1"/>
</dbReference>
<evidence type="ECO:0000256" key="2">
    <source>
        <dbReference type="ARBA" id="ARBA00023125"/>
    </source>
</evidence>
<dbReference type="SMART" id="SM00866">
    <property type="entry name" value="UTRA"/>
    <property type="match status" value="1"/>
</dbReference>
<keyword evidence="3" id="KW-0804">Transcription</keyword>
<name>A0A840PCW2_9ACTN</name>
<dbReference type="Pfam" id="PF00392">
    <property type="entry name" value="GntR"/>
    <property type="match status" value="1"/>
</dbReference>
<dbReference type="GO" id="GO:0003677">
    <property type="term" value="F:DNA binding"/>
    <property type="evidence" value="ECO:0007669"/>
    <property type="project" value="UniProtKB-KW"/>
</dbReference>
<reference evidence="5 6" key="1">
    <citation type="submission" date="2020-08" db="EMBL/GenBank/DDBJ databases">
        <title>Genomic Encyclopedia of Type Strains, Phase IV (KMG-IV): sequencing the most valuable type-strain genomes for metagenomic binning, comparative biology and taxonomic classification.</title>
        <authorList>
            <person name="Goeker M."/>
        </authorList>
    </citation>
    <scope>NUCLEOTIDE SEQUENCE [LARGE SCALE GENOMIC DNA]</scope>
    <source>
        <strain evidence="5 6">DSM 45615</strain>
    </source>
</reference>
<dbReference type="InterPro" id="IPR036390">
    <property type="entry name" value="WH_DNA-bd_sf"/>
</dbReference>
<sequence>MPVSYRDICDDLLEEIESGERAPGALLPSVEDLQRRYGVARGTVQKAIDALQREGVIQFVPSPGFVVRGRARSARYGVERHVRGQGPEPEARATLLAGPGTHSHAARQAVREPAEVPAPEPVAERLNVPPGTPVWLRSGTGYVGNRPTRLADSYHPLDLVAGTAIQQEDTGPGGSFAVLESAGLRLAEVREEVCARMPCRRESIALALPTGTPVMELVRTVFDDTGRAVEVMIAVLAGDTTVFDYRFPIPD</sequence>
<dbReference type="InterPro" id="IPR028978">
    <property type="entry name" value="Chorismate_lyase_/UTRA_dom_sf"/>
</dbReference>
<proteinExistence type="predicted"/>
<dbReference type="PANTHER" id="PTHR44846:SF17">
    <property type="entry name" value="GNTR-FAMILY TRANSCRIPTIONAL REGULATOR"/>
    <property type="match status" value="1"/>
</dbReference>
<dbReference type="RefSeq" id="WP_185051861.1">
    <property type="nucleotide sequence ID" value="NZ_BAABIX010000004.1"/>
</dbReference>
<protein>
    <submittedName>
        <fullName evidence="5">GntR family transcriptional regulator</fullName>
    </submittedName>
</protein>
<dbReference type="Pfam" id="PF07702">
    <property type="entry name" value="UTRA"/>
    <property type="match status" value="1"/>
</dbReference>
<dbReference type="InterPro" id="IPR036388">
    <property type="entry name" value="WH-like_DNA-bd_sf"/>
</dbReference>
<dbReference type="PANTHER" id="PTHR44846">
    <property type="entry name" value="MANNOSYL-D-GLYCERATE TRANSPORT/METABOLISM SYSTEM REPRESSOR MNGR-RELATED"/>
    <property type="match status" value="1"/>
</dbReference>
<evidence type="ECO:0000256" key="3">
    <source>
        <dbReference type="ARBA" id="ARBA00023163"/>
    </source>
</evidence>
<dbReference type="CDD" id="cd07377">
    <property type="entry name" value="WHTH_GntR"/>
    <property type="match status" value="1"/>
</dbReference>
<dbReference type="PROSITE" id="PS50949">
    <property type="entry name" value="HTH_GNTR"/>
    <property type="match status" value="1"/>
</dbReference>
<evidence type="ECO:0000313" key="5">
    <source>
        <dbReference type="EMBL" id="MBB5135007.1"/>
    </source>
</evidence>
<comment type="caution">
    <text evidence="5">The sequence shown here is derived from an EMBL/GenBank/DDBJ whole genome shotgun (WGS) entry which is preliminary data.</text>
</comment>
<dbReference type="SMART" id="SM00345">
    <property type="entry name" value="HTH_GNTR"/>
    <property type="match status" value="1"/>
</dbReference>
<gene>
    <name evidence="5" type="ORF">HNP84_004741</name>
</gene>
<dbReference type="AlphaFoldDB" id="A0A840PCW2"/>
<accession>A0A840PCW2</accession>
<dbReference type="Gene3D" id="1.10.10.10">
    <property type="entry name" value="Winged helix-like DNA-binding domain superfamily/Winged helix DNA-binding domain"/>
    <property type="match status" value="1"/>
</dbReference>
<dbReference type="SUPFAM" id="SSF46785">
    <property type="entry name" value="Winged helix' DNA-binding domain"/>
    <property type="match status" value="1"/>
</dbReference>
<dbReference type="GO" id="GO:0045892">
    <property type="term" value="P:negative regulation of DNA-templated transcription"/>
    <property type="evidence" value="ECO:0007669"/>
    <property type="project" value="TreeGrafter"/>
</dbReference>
<dbReference type="GO" id="GO:0003700">
    <property type="term" value="F:DNA-binding transcription factor activity"/>
    <property type="evidence" value="ECO:0007669"/>
    <property type="project" value="InterPro"/>
</dbReference>
<keyword evidence="6" id="KW-1185">Reference proteome</keyword>
<evidence type="ECO:0000259" key="4">
    <source>
        <dbReference type="PROSITE" id="PS50949"/>
    </source>
</evidence>
<organism evidence="5 6">
    <name type="scientific">Thermocatellispora tengchongensis</name>
    <dbReference type="NCBI Taxonomy" id="1073253"/>
    <lineage>
        <taxon>Bacteria</taxon>
        <taxon>Bacillati</taxon>
        <taxon>Actinomycetota</taxon>
        <taxon>Actinomycetes</taxon>
        <taxon>Streptosporangiales</taxon>
        <taxon>Streptosporangiaceae</taxon>
        <taxon>Thermocatellispora</taxon>
    </lineage>
</organism>